<dbReference type="AlphaFoldDB" id="A0AAV7S0B5"/>
<evidence type="ECO:0000313" key="3">
    <source>
        <dbReference type="Proteomes" id="UP001066276"/>
    </source>
</evidence>
<reference evidence="2" key="1">
    <citation type="journal article" date="2022" name="bioRxiv">
        <title>Sequencing and chromosome-scale assembly of the giantPleurodeles waltlgenome.</title>
        <authorList>
            <person name="Brown T."/>
            <person name="Elewa A."/>
            <person name="Iarovenko S."/>
            <person name="Subramanian E."/>
            <person name="Araus A.J."/>
            <person name="Petzold A."/>
            <person name="Susuki M."/>
            <person name="Suzuki K.-i.T."/>
            <person name="Hayashi T."/>
            <person name="Toyoda A."/>
            <person name="Oliveira C."/>
            <person name="Osipova E."/>
            <person name="Leigh N.D."/>
            <person name="Simon A."/>
            <person name="Yun M.H."/>
        </authorList>
    </citation>
    <scope>NUCLEOTIDE SEQUENCE</scope>
    <source>
        <strain evidence="2">20211129_DDA</strain>
        <tissue evidence="2">Liver</tissue>
    </source>
</reference>
<name>A0AAV7S0B5_PLEWA</name>
<comment type="caution">
    <text evidence="2">The sequence shown here is derived from an EMBL/GenBank/DDBJ whole genome shotgun (WGS) entry which is preliminary data.</text>
</comment>
<dbReference type="EMBL" id="JANPWB010000009">
    <property type="protein sequence ID" value="KAJ1157180.1"/>
    <property type="molecule type" value="Genomic_DNA"/>
</dbReference>
<sequence length="123" mass="12773">MANTELSTNIIGPKQMADNDFGSCMALTSSSTGSAQPNLNDNEASERESIGTADEEQGILGLQANLDNLDLGNQLKPGAIQVLDRCDLQEGGGSTLKQLYPLLGGAGRGSKEICLGPQPSSHN</sequence>
<dbReference type="Proteomes" id="UP001066276">
    <property type="component" value="Chromosome 5"/>
</dbReference>
<feature type="region of interest" description="Disordered" evidence="1">
    <location>
        <begin position="27"/>
        <end position="54"/>
    </location>
</feature>
<proteinExistence type="predicted"/>
<evidence type="ECO:0000256" key="1">
    <source>
        <dbReference type="SAM" id="MobiDB-lite"/>
    </source>
</evidence>
<gene>
    <name evidence="2" type="ORF">NDU88_009895</name>
</gene>
<protein>
    <submittedName>
        <fullName evidence="2">Uncharacterized protein</fullName>
    </submittedName>
</protein>
<accession>A0AAV7S0B5</accession>
<evidence type="ECO:0000313" key="2">
    <source>
        <dbReference type="EMBL" id="KAJ1157180.1"/>
    </source>
</evidence>
<keyword evidence="3" id="KW-1185">Reference proteome</keyword>
<organism evidence="2 3">
    <name type="scientific">Pleurodeles waltl</name>
    <name type="common">Iberian ribbed newt</name>
    <dbReference type="NCBI Taxonomy" id="8319"/>
    <lineage>
        <taxon>Eukaryota</taxon>
        <taxon>Metazoa</taxon>
        <taxon>Chordata</taxon>
        <taxon>Craniata</taxon>
        <taxon>Vertebrata</taxon>
        <taxon>Euteleostomi</taxon>
        <taxon>Amphibia</taxon>
        <taxon>Batrachia</taxon>
        <taxon>Caudata</taxon>
        <taxon>Salamandroidea</taxon>
        <taxon>Salamandridae</taxon>
        <taxon>Pleurodelinae</taxon>
        <taxon>Pleurodeles</taxon>
    </lineage>
</organism>
<feature type="compositionally biased region" description="Polar residues" evidence="1">
    <location>
        <begin position="27"/>
        <end position="42"/>
    </location>
</feature>